<keyword evidence="2" id="KW-1185">Reference proteome</keyword>
<proteinExistence type="predicted"/>
<protein>
    <submittedName>
        <fullName evidence="1">Uncharacterized protein</fullName>
    </submittedName>
</protein>
<dbReference type="EMBL" id="JBDPZN010000020">
    <property type="protein sequence ID" value="MEO3684636.1"/>
    <property type="molecule type" value="Genomic_DNA"/>
</dbReference>
<dbReference type="Proteomes" id="UP001477278">
    <property type="component" value="Unassembled WGS sequence"/>
</dbReference>
<evidence type="ECO:0000313" key="1">
    <source>
        <dbReference type="EMBL" id="MEO3684636.1"/>
    </source>
</evidence>
<accession>A0ABV0FUX9</accession>
<evidence type="ECO:0000313" key="2">
    <source>
        <dbReference type="Proteomes" id="UP001477278"/>
    </source>
</evidence>
<sequence length="316" mass="36458">MHPYKFIEKLIVLQHPDTKHIVRLMIEHDGQQNYGLQRSILNNGTTRHFYNKKIWHSAYNIKLELSRRVSDYEDKGFDMMTEISLRPNDVPPCPEFNYSTNMIEPDENTLPINPTEMPIFVDCSFHQLSVRDLRYNTEVTNEELLTFFKDLRKSIEYLPFAMVAIWSEKSIKVLSLEFRSKPQPKHAINYILMLSSKKNSHFMIVDATGPGSNQQSQESNQSYAVLAGGNLTFHVASTWKIAKAFLEKHPHSANFSVYGMDSDKFMKVGEDISLGNFKRSGNAEILFTHVNSQIANITFIRSLEFDVTIDNLNKLI</sequence>
<organism evidence="1 2">
    <name type="scientific">Shewanella vesiculosa</name>
    <dbReference type="NCBI Taxonomy" id="518738"/>
    <lineage>
        <taxon>Bacteria</taxon>
        <taxon>Pseudomonadati</taxon>
        <taxon>Pseudomonadota</taxon>
        <taxon>Gammaproteobacteria</taxon>
        <taxon>Alteromonadales</taxon>
        <taxon>Shewanellaceae</taxon>
        <taxon>Shewanella</taxon>
    </lineage>
</organism>
<name>A0ABV0FUX9_9GAMM</name>
<comment type="caution">
    <text evidence="1">The sequence shown here is derived from an EMBL/GenBank/DDBJ whole genome shotgun (WGS) entry which is preliminary data.</text>
</comment>
<gene>
    <name evidence="1" type="ORF">ABHN84_20440</name>
</gene>
<dbReference type="RefSeq" id="WP_347691022.1">
    <property type="nucleotide sequence ID" value="NZ_JBDPZN010000020.1"/>
</dbReference>
<reference evidence="1 2" key="1">
    <citation type="submission" date="2024-05" db="EMBL/GenBank/DDBJ databases">
        <title>Genome sequencing of Marine Estuary Bacteria, Shewanella vesiculosa and S. baltica, and Pseudomonas syringae.</title>
        <authorList>
            <person name="Gurung A."/>
            <person name="Maclea K.S."/>
        </authorList>
    </citation>
    <scope>NUCLEOTIDE SEQUENCE [LARGE SCALE GENOMIC DNA]</scope>
    <source>
        <strain evidence="1 2">1A</strain>
    </source>
</reference>